<protein>
    <submittedName>
        <fullName evidence="1">Uncharacterized protein</fullName>
    </submittedName>
</protein>
<dbReference type="Proteomes" id="UP000053989">
    <property type="component" value="Unassembled WGS sequence"/>
</dbReference>
<accession>A0A0C2YYX5</accession>
<dbReference type="EMBL" id="KN822146">
    <property type="protein sequence ID" value="KIM54808.1"/>
    <property type="molecule type" value="Genomic_DNA"/>
</dbReference>
<reference evidence="2" key="2">
    <citation type="submission" date="2015-01" db="EMBL/GenBank/DDBJ databases">
        <title>Evolutionary Origins and Diversification of the Mycorrhizal Mutualists.</title>
        <authorList>
            <consortium name="DOE Joint Genome Institute"/>
            <consortium name="Mycorrhizal Genomics Consortium"/>
            <person name="Kohler A."/>
            <person name="Kuo A."/>
            <person name="Nagy L.G."/>
            <person name="Floudas D."/>
            <person name="Copeland A."/>
            <person name="Barry K.W."/>
            <person name="Cichocki N."/>
            <person name="Veneault-Fourrey C."/>
            <person name="LaButti K."/>
            <person name="Lindquist E.A."/>
            <person name="Lipzen A."/>
            <person name="Lundell T."/>
            <person name="Morin E."/>
            <person name="Murat C."/>
            <person name="Riley R."/>
            <person name="Ohm R."/>
            <person name="Sun H."/>
            <person name="Tunlid A."/>
            <person name="Henrissat B."/>
            <person name="Grigoriev I.V."/>
            <person name="Hibbett D.S."/>
            <person name="Martin F."/>
        </authorList>
    </citation>
    <scope>NUCLEOTIDE SEQUENCE [LARGE SCALE GENOMIC DNA]</scope>
    <source>
        <strain evidence="2">Foug A</strain>
    </source>
</reference>
<dbReference type="HOGENOM" id="CLU_809324_0_0_1"/>
<reference evidence="1 2" key="1">
    <citation type="submission" date="2014-04" db="EMBL/GenBank/DDBJ databases">
        <authorList>
            <consortium name="DOE Joint Genome Institute"/>
            <person name="Kuo A."/>
            <person name="Kohler A."/>
            <person name="Nagy L.G."/>
            <person name="Floudas D."/>
            <person name="Copeland A."/>
            <person name="Barry K.W."/>
            <person name="Cichocki N."/>
            <person name="Veneault-Fourrey C."/>
            <person name="LaButti K."/>
            <person name="Lindquist E.A."/>
            <person name="Lipzen A."/>
            <person name="Lundell T."/>
            <person name="Morin E."/>
            <person name="Murat C."/>
            <person name="Sun H."/>
            <person name="Tunlid A."/>
            <person name="Henrissat B."/>
            <person name="Grigoriev I.V."/>
            <person name="Hibbett D.S."/>
            <person name="Martin F."/>
            <person name="Nordberg H.P."/>
            <person name="Cantor M.N."/>
            <person name="Hua S.X."/>
        </authorList>
    </citation>
    <scope>NUCLEOTIDE SEQUENCE [LARGE SCALE GENOMIC DNA]</scope>
    <source>
        <strain evidence="1 2">Foug A</strain>
    </source>
</reference>
<dbReference type="OrthoDB" id="2687058at2759"/>
<name>A0A0C2YYX5_9AGAM</name>
<sequence>MSVTSVVETIDLKKPEVVVDALRLIELSGRTSAAMKSSAADTLKDTDPLLGIFRVFGELNDLSVSTSLSAVPHDDLPHSVADHASRRKARITACPPTMASTDRSETEGESTSMTSKAYKCEHNPFEAIFDNLSQGDKSASTMRCQFVRGVFAQSKSAVARSLTLVIALLYLNPKMTATVVRYIKQDTEVTSLERPEKVQAPSLPSHWPLRRIIPSVCIRLGSQTRICTQSTQTRLQSETADRIMWFKYALLSPGADIPNSLRAALSRIGFSDFSTPTPLHAAIQRASAIRAVHKRLLIVTGRSRRLAIESGHRELKEIFEEYRTTSPELVTRMIGDIASSMSR</sequence>
<gene>
    <name evidence="1" type="ORF">SCLCIDRAFT_11167</name>
</gene>
<keyword evidence="2" id="KW-1185">Reference proteome</keyword>
<dbReference type="InParanoid" id="A0A0C2YYX5"/>
<dbReference type="STRING" id="1036808.A0A0C2YYX5"/>
<evidence type="ECO:0000313" key="2">
    <source>
        <dbReference type="Proteomes" id="UP000053989"/>
    </source>
</evidence>
<dbReference type="AlphaFoldDB" id="A0A0C2YYX5"/>
<proteinExistence type="predicted"/>
<evidence type="ECO:0000313" key="1">
    <source>
        <dbReference type="EMBL" id="KIM54808.1"/>
    </source>
</evidence>
<organism evidence="1 2">
    <name type="scientific">Scleroderma citrinum Foug A</name>
    <dbReference type="NCBI Taxonomy" id="1036808"/>
    <lineage>
        <taxon>Eukaryota</taxon>
        <taxon>Fungi</taxon>
        <taxon>Dikarya</taxon>
        <taxon>Basidiomycota</taxon>
        <taxon>Agaricomycotina</taxon>
        <taxon>Agaricomycetes</taxon>
        <taxon>Agaricomycetidae</taxon>
        <taxon>Boletales</taxon>
        <taxon>Sclerodermatineae</taxon>
        <taxon>Sclerodermataceae</taxon>
        <taxon>Scleroderma</taxon>
    </lineage>
</organism>